<dbReference type="Proteomes" id="UP001168537">
    <property type="component" value="Unassembled WGS sequence"/>
</dbReference>
<sequence length="96" mass="10452">MDQSLGFMTSAPSVRVQRNGNSRVLPIPADLARRAHADLRDIYDVELVGEDIIYRRHGAHQVSTQGTGGGRIGMIPTSAVTPAPQRSSVPPLDWDF</sequence>
<protein>
    <recommendedName>
        <fullName evidence="4">AbrB/MazE/SpoVT family DNA-binding domain-containing protein</fullName>
    </recommendedName>
</protein>
<accession>A0ABT8ESU6</accession>
<reference evidence="2" key="1">
    <citation type="submission" date="2023-06" db="EMBL/GenBank/DDBJ databases">
        <title>Draft genome sequence of Nocardioides sp. SOB72.</title>
        <authorList>
            <person name="Zhang G."/>
        </authorList>
    </citation>
    <scope>NUCLEOTIDE SEQUENCE</scope>
    <source>
        <strain evidence="2">SOB72</strain>
    </source>
</reference>
<keyword evidence="3" id="KW-1185">Reference proteome</keyword>
<dbReference type="EMBL" id="JAUHJR010000002">
    <property type="protein sequence ID" value="MDN4161081.1"/>
    <property type="molecule type" value="Genomic_DNA"/>
</dbReference>
<proteinExistence type="predicted"/>
<evidence type="ECO:0008006" key="4">
    <source>
        <dbReference type="Google" id="ProtNLM"/>
    </source>
</evidence>
<dbReference type="RefSeq" id="WP_300959962.1">
    <property type="nucleotide sequence ID" value="NZ_JAUHJR010000002.1"/>
</dbReference>
<comment type="caution">
    <text evidence="2">The sequence shown here is derived from an EMBL/GenBank/DDBJ whole genome shotgun (WGS) entry which is preliminary data.</text>
</comment>
<feature type="region of interest" description="Disordered" evidence="1">
    <location>
        <begin position="62"/>
        <end position="96"/>
    </location>
</feature>
<evidence type="ECO:0000313" key="2">
    <source>
        <dbReference type="EMBL" id="MDN4161081.1"/>
    </source>
</evidence>
<evidence type="ECO:0000313" key="3">
    <source>
        <dbReference type="Proteomes" id="UP001168537"/>
    </source>
</evidence>
<evidence type="ECO:0000256" key="1">
    <source>
        <dbReference type="SAM" id="MobiDB-lite"/>
    </source>
</evidence>
<gene>
    <name evidence="2" type="ORF">QWY29_06900</name>
</gene>
<organism evidence="2 3">
    <name type="scientific">Nocardioides abyssi</name>
    <dbReference type="NCBI Taxonomy" id="3058370"/>
    <lineage>
        <taxon>Bacteria</taxon>
        <taxon>Bacillati</taxon>
        <taxon>Actinomycetota</taxon>
        <taxon>Actinomycetes</taxon>
        <taxon>Propionibacteriales</taxon>
        <taxon>Nocardioidaceae</taxon>
        <taxon>Nocardioides</taxon>
    </lineage>
</organism>
<feature type="compositionally biased region" description="Polar residues" evidence="1">
    <location>
        <begin position="78"/>
        <end position="88"/>
    </location>
</feature>
<name>A0ABT8ESU6_9ACTN</name>